<reference evidence="2" key="1">
    <citation type="journal article" date="2019" name="Int. J. Syst. Evol. Microbiol.">
        <title>The Global Catalogue of Microorganisms (GCM) 10K type strain sequencing project: providing services to taxonomists for standard genome sequencing and annotation.</title>
        <authorList>
            <consortium name="The Broad Institute Genomics Platform"/>
            <consortium name="The Broad Institute Genome Sequencing Center for Infectious Disease"/>
            <person name="Wu L."/>
            <person name="Ma J."/>
        </authorList>
    </citation>
    <scope>NUCLEOTIDE SEQUENCE [LARGE SCALE GENOMIC DNA]</scope>
    <source>
        <strain evidence="2">JCM 16378</strain>
    </source>
</reference>
<evidence type="ECO:0000313" key="2">
    <source>
        <dbReference type="Proteomes" id="UP001501326"/>
    </source>
</evidence>
<sequence>MPLTPEPDLSYGEWFAQAQPRSELSSRGPAVFASYAQLVHPVHEGDDPQDPAALLCVEGDLADRELEVLVDVLGQHTTTPGDCFFGLWDGFGDIHGSPSVTLISLDGEGPLPPAPPAFTAEVIRSPRLCLPGRDYLLFRGSLSEAGQWGAADLMPGWPRRINSPNLMWPADHAWFVATEIDHPWTGIGGSEALVDDLLDANDLHATRVWR</sequence>
<evidence type="ECO:0000313" key="1">
    <source>
        <dbReference type="EMBL" id="GAA2738965.1"/>
    </source>
</evidence>
<dbReference type="EMBL" id="BAAARN010000004">
    <property type="protein sequence ID" value="GAA2738965.1"/>
    <property type="molecule type" value="Genomic_DNA"/>
</dbReference>
<dbReference type="RefSeq" id="WP_344195430.1">
    <property type="nucleotide sequence ID" value="NZ_BAAARN010000004.1"/>
</dbReference>
<name>A0ABP6HAP1_9MICO</name>
<keyword evidence="2" id="KW-1185">Reference proteome</keyword>
<gene>
    <name evidence="1" type="ORF">GCM10009867_33060</name>
</gene>
<comment type="caution">
    <text evidence="1">The sequence shown here is derived from an EMBL/GenBank/DDBJ whole genome shotgun (WGS) entry which is preliminary data.</text>
</comment>
<dbReference type="Proteomes" id="UP001501326">
    <property type="component" value="Unassembled WGS sequence"/>
</dbReference>
<organism evidence="1 2">
    <name type="scientific">Pedococcus aerophilus</name>
    <dbReference type="NCBI Taxonomy" id="436356"/>
    <lineage>
        <taxon>Bacteria</taxon>
        <taxon>Bacillati</taxon>
        <taxon>Actinomycetota</taxon>
        <taxon>Actinomycetes</taxon>
        <taxon>Micrococcales</taxon>
        <taxon>Intrasporangiaceae</taxon>
        <taxon>Pedococcus</taxon>
    </lineage>
</organism>
<accession>A0ABP6HAP1</accession>
<proteinExistence type="predicted"/>
<protein>
    <submittedName>
        <fullName evidence="1">Uncharacterized protein</fullName>
    </submittedName>
</protein>